<evidence type="ECO:0000313" key="2">
    <source>
        <dbReference type="Proteomes" id="UP000281564"/>
    </source>
</evidence>
<protein>
    <submittedName>
        <fullName evidence="1">Uncharacterized protein</fullName>
    </submittedName>
</protein>
<organism evidence="1 2">
    <name type="scientific">Halonotius pteroides</name>
    <dbReference type="NCBI Taxonomy" id="268735"/>
    <lineage>
        <taxon>Archaea</taxon>
        <taxon>Methanobacteriati</taxon>
        <taxon>Methanobacteriota</taxon>
        <taxon>Stenosarchaea group</taxon>
        <taxon>Halobacteria</taxon>
        <taxon>Halobacteriales</taxon>
        <taxon>Haloferacaceae</taxon>
        <taxon>Halonotius</taxon>
    </lineage>
</organism>
<dbReference type="Proteomes" id="UP000281564">
    <property type="component" value="Unassembled WGS sequence"/>
</dbReference>
<reference evidence="1 2" key="1">
    <citation type="submission" date="2018-06" db="EMBL/GenBank/DDBJ databases">
        <title>Halonotius sp. F13-13 a new haloarchaeeon isolated from a solar saltern from Isla Cristina, Huelva, Spain.</title>
        <authorList>
            <person name="Duran-Viseras A."/>
            <person name="Sanchez-Porro C."/>
            <person name="Ventosa A."/>
        </authorList>
    </citation>
    <scope>NUCLEOTIDE SEQUENCE [LARGE SCALE GENOMIC DNA]</scope>
    <source>
        <strain evidence="1 2">CECT 7525</strain>
    </source>
</reference>
<dbReference type="EMBL" id="QMDW01000018">
    <property type="protein sequence ID" value="RJX48621.1"/>
    <property type="molecule type" value="Genomic_DNA"/>
</dbReference>
<keyword evidence="2" id="KW-1185">Reference proteome</keyword>
<name>A0A3A6Q5F9_9EURY</name>
<dbReference type="RefSeq" id="WP_120085397.1">
    <property type="nucleotide sequence ID" value="NZ_QMDW01000018.1"/>
</dbReference>
<comment type="caution">
    <text evidence="1">The sequence shown here is derived from an EMBL/GenBank/DDBJ whole genome shotgun (WGS) entry which is preliminary data.</text>
</comment>
<evidence type="ECO:0000313" key="1">
    <source>
        <dbReference type="EMBL" id="RJX48621.1"/>
    </source>
</evidence>
<accession>A0A3A6Q5F9</accession>
<proteinExistence type="predicted"/>
<gene>
    <name evidence="1" type="ORF">DP106_11385</name>
</gene>
<sequence>MSEIPLTDEETRAIFAGEAASNLRSLEQSEQEQIIKRLCSILESDAKPSSLRYERIGLLDIYAVGDQIRLYTKVVEEIPRGDAEHHLIYLFYIDDDHDYNQTDLATYSPAAEAKLQEATSLETVHDVEAYLERMNAVDATDLRDLLD</sequence>
<dbReference type="AlphaFoldDB" id="A0A3A6Q5F9"/>
<dbReference type="OrthoDB" id="336310at2157"/>